<dbReference type="InterPro" id="IPR027443">
    <property type="entry name" value="IPNS-like_sf"/>
</dbReference>
<feature type="domain" description="Aspartyl/asparaginy/proline hydroxylase" evidence="2">
    <location>
        <begin position="104"/>
        <end position="196"/>
    </location>
</feature>
<reference evidence="3 4" key="1">
    <citation type="journal article" date="2022" name="Arch. Microbiol.">
        <title>Paraburkholderia bengalensis sp. nov. isolated from roots of Oryza sativa, IR64.</title>
        <authorList>
            <person name="Nag P."/>
            <person name="Mondal N."/>
            <person name="Sarkar J."/>
            <person name="Das S."/>
        </authorList>
    </citation>
    <scope>NUCLEOTIDE SEQUENCE [LARGE SCALE GENOMIC DNA]</scope>
    <source>
        <strain evidence="3 4">IR64_4_BI</strain>
    </source>
</reference>
<evidence type="ECO:0000313" key="4">
    <source>
        <dbReference type="Proteomes" id="UP001386437"/>
    </source>
</evidence>
<dbReference type="EMBL" id="JACFYJ010000006">
    <property type="protein sequence ID" value="MEI5996831.1"/>
    <property type="molecule type" value="Genomic_DNA"/>
</dbReference>
<evidence type="ECO:0000259" key="2">
    <source>
        <dbReference type="Pfam" id="PF05118"/>
    </source>
</evidence>
<dbReference type="Gene3D" id="2.60.120.330">
    <property type="entry name" value="B-lactam Antibiotic, Isopenicillin N Synthase, Chain"/>
    <property type="match status" value="1"/>
</dbReference>
<organism evidence="3 4">
    <name type="scientific">Paraburkholderia bengalensis</name>
    <dbReference type="NCBI Taxonomy" id="2747562"/>
    <lineage>
        <taxon>Bacteria</taxon>
        <taxon>Pseudomonadati</taxon>
        <taxon>Pseudomonadota</taxon>
        <taxon>Betaproteobacteria</taxon>
        <taxon>Burkholderiales</taxon>
        <taxon>Burkholderiaceae</taxon>
        <taxon>Paraburkholderia</taxon>
    </lineage>
</organism>
<proteinExistence type="predicted"/>
<dbReference type="RefSeq" id="WP_336597233.1">
    <property type="nucleotide sequence ID" value="NZ_JACFYJ010000006.1"/>
</dbReference>
<comment type="caution">
    <text evidence="3">The sequence shown here is derived from an EMBL/GenBank/DDBJ whole genome shotgun (WGS) entry which is preliminary data.</text>
</comment>
<dbReference type="Pfam" id="PF05118">
    <property type="entry name" value="Asp_Arg_Hydrox"/>
    <property type="match status" value="1"/>
</dbReference>
<keyword evidence="4" id="KW-1185">Reference proteome</keyword>
<name>A0ABU8IMW1_9BURK</name>
<dbReference type="SUPFAM" id="SSF51197">
    <property type="entry name" value="Clavaminate synthase-like"/>
    <property type="match status" value="1"/>
</dbReference>
<evidence type="ECO:0000256" key="1">
    <source>
        <dbReference type="SAM" id="MobiDB-lite"/>
    </source>
</evidence>
<gene>
    <name evidence="3" type="ORF">H3V53_06335</name>
</gene>
<sequence length="225" mass="25957">MRHFKIIKDGMDVNALALAIAMKPERWESDTFLRKYPQGPFGDTHTIMLRFPNIATGLTDEQIELYKQNLLPGYDQHESVYWPGWDELTAAHDFVFDLARFTRATRIGRVMINRVRPGGHIFRHADTPEHVRYWRRFHLVIQGAPGAVIHCGEKEDGSEDEALQMLTGRLFWFRNELFHEVRNESGVDRISMVIDLHLGSTASPLESPEPEPPQPRRAASSRKRS</sequence>
<dbReference type="Proteomes" id="UP001386437">
    <property type="component" value="Unassembled WGS sequence"/>
</dbReference>
<accession>A0ABU8IMW1</accession>
<feature type="region of interest" description="Disordered" evidence="1">
    <location>
        <begin position="201"/>
        <end position="225"/>
    </location>
</feature>
<evidence type="ECO:0000313" key="3">
    <source>
        <dbReference type="EMBL" id="MEI5996831.1"/>
    </source>
</evidence>
<dbReference type="InterPro" id="IPR007803">
    <property type="entry name" value="Asp/Arg/Pro-Hydrxlase"/>
</dbReference>
<protein>
    <submittedName>
        <fullName evidence="3">Aspartyl/asparaginyl beta-hydroxylase domain-containing protein</fullName>
    </submittedName>
</protein>